<dbReference type="InterPro" id="IPR040079">
    <property type="entry name" value="Glutathione_S-Trfase"/>
</dbReference>
<dbReference type="PANTHER" id="PTHR44051:SF8">
    <property type="entry name" value="GLUTATHIONE S-TRANSFERASE GSTA"/>
    <property type="match status" value="1"/>
</dbReference>
<dbReference type="SFLD" id="SFLDS00019">
    <property type="entry name" value="Glutathione_Transferase_(cytos"/>
    <property type="match status" value="1"/>
</dbReference>
<protein>
    <submittedName>
        <fullName evidence="3">Glutathione S-transferase family protein</fullName>
    </submittedName>
</protein>
<comment type="caution">
    <text evidence="3">The sequence shown here is derived from an EMBL/GenBank/DDBJ whole genome shotgun (WGS) entry which is preliminary data.</text>
</comment>
<gene>
    <name evidence="3" type="ORF">DJ017_15740</name>
</gene>
<keyword evidence="3" id="KW-0808">Transferase</keyword>
<accession>A0A328ASF8</accession>
<dbReference type="PANTHER" id="PTHR44051">
    <property type="entry name" value="GLUTATHIONE S-TRANSFERASE-RELATED"/>
    <property type="match status" value="1"/>
</dbReference>
<dbReference type="SFLD" id="SFLDG00358">
    <property type="entry name" value="Main_(cytGST)"/>
    <property type="match status" value="1"/>
</dbReference>
<dbReference type="EMBL" id="QFYQ01000001">
    <property type="protein sequence ID" value="RAK55858.1"/>
    <property type="molecule type" value="Genomic_DNA"/>
</dbReference>
<dbReference type="Pfam" id="PF13417">
    <property type="entry name" value="GST_N_3"/>
    <property type="match status" value="1"/>
</dbReference>
<dbReference type="PROSITE" id="PS50404">
    <property type="entry name" value="GST_NTER"/>
    <property type="match status" value="1"/>
</dbReference>
<dbReference type="InterPro" id="IPR036249">
    <property type="entry name" value="Thioredoxin-like_sf"/>
</dbReference>
<dbReference type="GO" id="GO:0016740">
    <property type="term" value="F:transferase activity"/>
    <property type="evidence" value="ECO:0007669"/>
    <property type="project" value="UniProtKB-KW"/>
</dbReference>
<dbReference type="Pfam" id="PF13410">
    <property type="entry name" value="GST_C_2"/>
    <property type="match status" value="1"/>
</dbReference>
<dbReference type="InterPro" id="IPR036282">
    <property type="entry name" value="Glutathione-S-Trfase_C_sf"/>
</dbReference>
<dbReference type="InterPro" id="IPR010987">
    <property type="entry name" value="Glutathione-S-Trfase_C-like"/>
</dbReference>
<dbReference type="RefSeq" id="WP_111529606.1">
    <property type="nucleotide sequence ID" value="NZ_JBHRSG010000003.1"/>
</dbReference>
<dbReference type="Gene3D" id="1.20.1050.10">
    <property type="match status" value="1"/>
</dbReference>
<organism evidence="3 4">
    <name type="scientific">Phenylobacterium soli</name>
    <dbReference type="NCBI Taxonomy" id="2170551"/>
    <lineage>
        <taxon>Bacteria</taxon>
        <taxon>Pseudomonadati</taxon>
        <taxon>Pseudomonadota</taxon>
        <taxon>Alphaproteobacteria</taxon>
        <taxon>Caulobacterales</taxon>
        <taxon>Caulobacteraceae</taxon>
        <taxon>Phenylobacterium</taxon>
    </lineage>
</organism>
<keyword evidence="4" id="KW-1185">Reference proteome</keyword>
<evidence type="ECO:0000313" key="3">
    <source>
        <dbReference type="EMBL" id="RAK55858.1"/>
    </source>
</evidence>
<feature type="domain" description="GST C-terminal" evidence="2">
    <location>
        <begin position="87"/>
        <end position="215"/>
    </location>
</feature>
<dbReference type="Gene3D" id="3.40.30.10">
    <property type="entry name" value="Glutaredoxin"/>
    <property type="match status" value="1"/>
</dbReference>
<reference evidence="4" key="1">
    <citation type="submission" date="2018-05" db="EMBL/GenBank/DDBJ databases">
        <authorList>
            <person name="Li X."/>
        </authorList>
    </citation>
    <scope>NUCLEOTIDE SEQUENCE [LARGE SCALE GENOMIC DNA]</scope>
    <source>
        <strain evidence="4">LX32</strain>
    </source>
</reference>
<name>A0A328ASF8_9CAUL</name>
<dbReference type="SUPFAM" id="SSF47616">
    <property type="entry name" value="GST C-terminal domain-like"/>
    <property type="match status" value="1"/>
</dbReference>
<dbReference type="AlphaFoldDB" id="A0A328ASF8"/>
<dbReference type="CDD" id="cd00570">
    <property type="entry name" value="GST_N_family"/>
    <property type="match status" value="1"/>
</dbReference>
<dbReference type="Proteomes" id="UP000249254">
    <property type="component" value="Unassembled WGS sequence"/>
</dbReference>
<dbReference type="InterPro" id="IPR004045">
    <property type="entry name" value="Glutathione_S-Trfase_N"/>
</dbReference>
<dbReference type="SUPFAM" id="SSF52833">
    <property type="entry name" value="Thioredoxin-like"/>
    <property type="match status" value="1"/>
</dbReference>
<evidence type="ECO:0000313" key="4">
    <source>
        <dbReference type="Proteomes" id="UP000249254"/>
    </source>
</evidence>
<sequence>MTLKLYDHPLSPYAQKVKILMREKGLAFQAVMPGGLGAGGAQGAFVAASPRAEVPALEDGEVRVFDSTIILEYLEDAYPEPALRPSVAADRARVRMLEEVMDTHFEAITWGLSELAWFRRAEGELAETIRANAARQIAGFYRWLDGELGDRPWFNGEAFGWGDLCVVPFVNGAVGQGHAVPAGSRLADWLARANARPSVAATVNDVRTWQSGASMGDVAELVAKGLFKREYRDHRLEWMIKSGGLEVVVQGVARDNIRFAPEFG</sequence>
<dbReference type="PROSITE" id="PS50405">
    <property type="entry name" value="GST_CTER"/>
    <property type="match status" value="1"/>
</dbReference>
<proteinExistence type="predicted"/>
<dbReference type="OrthoDB" id="9813092at2"/>
<feature type="domain" description="GST N-terminal" evidence="1">
    <location>
        <begin position="1"/>
        <end position="82"/>
    </location>
</feature>
<evidence type="ECO:0000259" key="2">
    <source>
        <dbReference type="PROSITE" id="PS50405"/>
    </source>
</evidence>
<evidence type="ECO:0000259" key="1">
    <source>
        <dbReference type="PROSITE" id="PS50404"/>
    </source>
</evidence>